<evidence type="ECO:0000256" key="6">
    <source>
        <dbReference type="ARBA" id="ARBA00023015"/>
    </source>
</evidence>
<name>A0AAV5ULD7_9BILA</name>
<gene>
    <name evidence="14" type="ORF">PENTCL1PPCAC_30114</name>
</gene>
<evidence type="ECO:0000259" key="12">
    <source>
        <dbReference type="PROSITE" id="PS51030"/>
    </source>
</evidence>
<evidence type="ECO:0000256" key="10">
    <source>
        <dbReference type="ARBA" id="ARBA00023242"/>
    </source>
</evidence>
<evidence type="ECO:0000256" key="3">
    <source>
        <dbReference type="ARBA" id="ARBA00022723"/>
    </source>
</evidence>
<dbReference type="Gene3D" id="1.10.565.10">
    <property type="entry name" value="Retinoid X Receptor"/>
    <property type="match status" value="1"/>
</dbReference>
<feature type="non-terminal residue" evidence="14">
    <location>
        <position position="368"/>
    </location>
</feature>
<dbReference type="InterPro" id="IPR001628">
    <property type="entry name" value="Znf_hrmn_rcpt"/>
</dbReference>
<comment type="subcellular location">
    <subcellularLocation>
        <location evidence="1 11">Nucleus</location>
    </subcellularLocation>
</comment>
<dbReference type="PROSITE" id="PS00031">
    <property type="entry name" value="NUCLEAR_REC_DBD_1"/>
    <property type="match status" value="1"/>
</dbReference>
<evidence type="ECO:0000256" key="2">
    <source>
        <dbReference type="ARBA" id="ARBA00005993"/>
    </source>
</evidence>
<evidence type="ECO:0000256" key="11">
    <source>
        <dbReference type="RuleBase" id="RU004334"/>
    </source>
</evidence>
<evidence type="ECO:0000256" key="4">
    <source>
        <dbReference type="ARBA" id="ARBA00022771"/>
    </source>
</evidence>
<dbReference type="GO" id="GO:0000978">
    <property type="term" value="F:RNA polymerase II cis-regulatory region sequence-specific DNA binding"/>
    <property type="evidence" value="ECO:0007669"/>
    <property type="project" value="InterPro"/>
</dbReference>
<dbReference type="EMBL" id="BTSX01000006">
    <property type="protein sequence ID" value="GMT07940.1"/>
    <property type="molecule type" value="Genomic_DNA"/>
</dbReference>
<comment type="caution">
    <text evidence="14">The sequence shown here is derived from an EMBL/GenBank/DDBJ whole genome shotgun (WGS) entry which is preliminary data.</text>
</comment>
<feature type="domain" description="NR LBD" evidence="13">
    <location>
        <begin position="124"/>
        <end position="368"/>
    </location>
</feature>
<organism evidence="14 15">
    <name type="scientific">Pristionchus entomophagus</name>
    <dbReference type="NCBI Taxonomy" id="358040"/>
    <lineage>
        <taxon>Eukaryota</taxon>
        <taxon>Metazoa</taxon>
        <taxon>Ecdysozoa</taxon>
        <taxon>Nematoda</taxon>
        <taxon>Chromadorea</taxon>
        <taxon>Rhabditida</taxon>
        <taxon>Rhabditina</taxon>
        <taxon>Diplogasteromorpha</taxon>
        <taxon>Diplogasteroidea</taxon>
        <taxon>Neodiplogasteridae</taxon>
        <taxon>Pristionchus</taxon>
    </lineage>
</organism>
<dbReference type="InterPro" id="IPR013088">
    <property type="entry name" value="Znf_NHR/GATA"/>
</dbReference>
<keyword evidence="7 11" id="KW-0238">DNA-binding</keyword>
<dbReference type="Gene3D" id="3.30.50.10">
    <property type="entry name" value="Erythroid Transcription Factor GATA-1, subunit A"/>
    <property type="match status" value="1"/>
</dbReference>
<keyword evidence="15" id="KW-1185">Reference proteome</keyword>
<keyword evidence="6 11" id="KW-0805">Transcription regulation</keyword>
<dbReference type="InterPro" id="IPR035500">
    <property type="entry name" value="NHR-like_dom_sf"/>
</dbReference>
<dbReference type="SMART" id="SM00430">
    <property type="entry name" value="HOLI"/>
    <property type="match status" value="1"/>
</dbReference>
<dbReference type="SUPFAM" id="SSF57716">
    <property type="entry name" value="Glucocorticoid receptor-like (DNA-binding domain)"/>
    <property type="match status" value="1"/>
</dbReference>
<evidence type="ECO:0000256" key="5">
    <source>
        <dbReference type="ARBA" id="ARBA00022833"/>
    </source>
</evidence>
<keyword evidence="5 11" id="KW-0862">Zinc</keyword>
<dbReference type="SMART" id="SM00399">
    <property type="entry name" value="ZnF_C4"/>
    <property type="match status" value="1"/>
</dbReference>
<dbReference type="Pfam" id="PF00105">
    <property type="entry name" value="zf-C4"/>
    <property type="match status" value="1"/>
</dbReference>
<dbReference type="PROSITE" id="PS51030">
    <property type="entry name" value="NUCLEAR_REC_DBD_2"/>
    <property type="match status" value="1"/>
</dbReference>
<dbReference type="SUPFAM" id="SSF48508">
    <property type="entry name" value="Nuclear receptor ligand-binding domain"/>
    <property type="match status" value="1"/>
</dbReference>
<comment type="similarity">
    <text evidence="2 11">Belongs to the nuclear hormone receptor family.</text>
</comment>
<evidence type="ECO:0000256" key="8">
    <source>
        <dbReference type="ARBA" id="ARBA00023163"/>
    </source>
</evidence>
<evidence type="ECO:0000256" key="1">
    <source>
        <dbReference type="ARBA" id="ARBA00004123"/>
    </source>
</evidence>
<evidence type="ECO:0000256" key="9">
    <source>
        <dbReference type="ARBA" id="ARBA00023170"/>
    </source>
</evidence>
<evidence type="ECO:0008006" key="16">
    <source>
        <dbReference type="Google" id="ProtNLM"/>
    </source>
</evidence>
<evidence type="ECO:0000259" key="13">
    <source>
        <dbReference type="PROSITE" id="PS51843"/>
    </source>
</evidence>
<evidence type="ECO:0000313" key="15">
    <source>
        <dbReference type="Proteomes" id="UP001432027"/>
    </source>
</evidence>
<dbReference type="AlphaFoldDB" id="A0AAV5ULD7"/>
<keyword evidence="4 11" id="KW-0863">Zinc-finger</keyword>
<protein>
    <recommendedName>
        <fullName evidence="16">Nuclear receptor</fullName>
    </recommendedName>
</protein>
<dbReference type="FunFam" id="3.30.50.10:FF:000155">
    <property type="entry name" value="Uncharacterized protein"/>
    <property type="match status" value="1"/>
</dbReference>
<dbReference type="GO" id="GO:0008270">
    <property type="term" value="F:zinc ion binding"/>
    <property type="evidence" value="ECO:0007669"/>
    <property type="project" value="UniProtKB-KW"/>
</dbReference>
<dbReference type="CDD" id="cd06960">
    <property type="entry name" value="NR_DBD_HNF4A"/>
    <property type="match status" value="1"/>
</dbReference>
<dbReference type="Proteomes" id="UP001432027">
    <property type="component" value="Unassembled WGS sequence"/>
</dbReference>
<dbReference type="InterPro" id="IPR049636">
    <property type="entry name" value="HNF4-like_DBD"/>
</dbReference>
<feature type="domain" description="Nuclear receptor" evidence="12">
    <location>
        <begin position="10"/>
        <end position="86"/>
    </location>
</feature>
<dbReference type="InterPro" id="IPR001723">
    <property type="entry name" value="Nuclear_hrmn_rcpt"/>
</dbReference>
<sequence length="368" mass="42794">EKASMMTEVELRCVGCDSAERVSSHYNAMSCHGCKAFFRRSIFERRKYRCALFGRCKITDENRNQCRACRFRNCVQGGMNPNHVREERAKKSKKRRMDDSEEEFLDSPRIALVEEHLIAERLRALEMSMDSGMRKERAELRKRVAKQLAIPDIDMATDFNCNRIMNDADLTNSYYLAFLLLSEWAGGISEFCSLPQADQMLLFRQNFMIFGWLHFVYRSVVLKQESKGVPLGNGSYIPYNEEERGKMELKWQQTYGVIARKLVEMVGKPMMEMDVDYEEYCILKAMSLFQFDNQLSAEARPVIETMRDQLLAALIVHIERRFPLMTPTQRSERNVKLTLFFPVLMHIGNLEAKYVQQLSNTMNVPTGG</sequence>
<dbReference type="GO" id="GO:0005634">
    <property type="term" value="C:nucleus"/>
    <property type="evidence" value="ECO:0007669"/>
    <property type="project" value="UniProtKB-SubCell"/>
</dbReference>
<dbReference type="InterPro" id="IPR052499">
    <property type="entry name" value="C.elegans_NHRs"/>
</dbReference>
<keyword evidence="3 11" id="KW-0479">Metal-binding</keyword>
<dbReference type="PANTHER" id="PTHR47630">
    <property type="entry name" value="NUCLEAR HORMONE RECEPTOR FAMILY-RELATED-RELATED"/>
    <property type="match status" value="1"/>
</dbReference>
<proteinExistence type="inferred from homology"/>
<keyword evidence="9 11" id="KW-0675">Receptor</keyword>
<dbReference type="PANTHER" id="PTHR47630:SF6">
    <property type="entry name" value="NUCLEAR HORMONE RECEPTOR FAMILY"/>
    <property type="match status" value="1"/>
</dbReference>
<dbReference type="PRINTS" id="PR00398">
    <property type="entry name" value="STRDHORMONER"/>
</dbReference>
<dbReference type="GO" id="GO:0003700">
    <property type="term" value="F:DNA-binding transcription factor activity"/>
    <property type="evidence" value="ECO:0007669"/>
    <property type="project" value="InterPro"/>
</dbReference>
<dbReference type="InterPro" id="IPR000536">
    <property type="entry name" value="Nucl_hrmn_rcpt_lig-bd"/>
</dbReference>
<evidence type="ECO:0000313" key="14">
    <source>
        <dbReference type="EMBL" id="GMT07940.1"/>
    </source>
</evidence>
<dbReference type="PROSITE" id="PS51843">
    <property type="entry name" value="NR_LBD"/>
    <property type="match status" value="1"/>
</dbReference>
<keyword evidence="10 11" id="KW-0539">Nucleus</keyword>
<evidence type="ECO:0000256" key="7">
    <source>
        <dbReference type="ARBA" id="ARBA00023125"/>
    </source>
</evidence>
<dbReference type="Pfam" id="PF00104">
    <property type="entry name" value="Hormone_recep"/>
    <property type="match status" value="1"/>
</dbReference>
<keyword evidence="8 11" id="KW-0804">Transcription</keyword>
<feature type="non-terminal residue" evidence="14">
    <location>
        <position position="1"/>
    </location>
</feature>
<reference evidence="14" key="1">
    <citation type="submission" date="2023-10" db="EMBL/GenBank/DDBJ databases">
        <title>Genome assembly of Pristionchus species.</title>
        <authorList>
            <person name="Yoshida K."/>
            <person name="Sommer R.J."/>
        </authorList>
    </citation>
    <scope>NUCLEOTIDE SEQUENCE</scope>
    <source>
        <strain evidence="14">RS0144</strain>
    </source>
</reference>
<dbReference type="PRINTS" id="PR00047">
    <property type="entry name" value="STROIDFINGER"/>
</dbReference>
<accession>A0AAV5ULD7</accession>